<dbReference type="Gene3D" id="3.40.50.1820">
    <property type="entry name" value="alpha/beta hydrolase"/>
    <property type="match status" value="1"/>
</dbReference>
<protein>
    <submittedName>
        <fullName evidence="3">Alpha/beta hydrolase</fullName>
    </submittedName>
</protein>
<dbReference type="PRINTS" id="PR00111">
    <property type="entry name" value="ABHYDROLASE"/>
</dbReference>
<dbReference type="EMBL" id="BAAAZP010000027">
    <property type="protein sequence ID" value="GAA3654283.1"/>
    <property type="molecule type" value="Genomic_DNA"/>
</dbReference>
<keyword evidence="4" id="KW-1185">Reference proteome</keyword>
<dbReference type="InterPro" id="IPR029058">
    <property type="entry name" value="AB_hydrolase_fold"/>
</dbReference>
<dbReference type="SUPFAM" id="SSF53474">
    <property type="entry name" value="alpha/beta-Hydrolases"/>
    <property type="match status" value="1"/>
</dbReference>
<reference evidence="4" key="1">
    <citation type="journal article" date="2019" name="Int. J. Syst. Evol. Microbiol.">
        <title>The Global Catalogue of Microorganisms (GCM) 10K type strain sequencing project: providing services to taxonomists for standard genome sequencing and annotation.</title>
        <authorList>
            <consortium name="The Broad Institute Genomics Platform"/>
            <consortium name="The Broad Institute Genome Sequencing Center for Infectious Disease"/>
            <person name="Wu L."/>
            <person name="Ma J."/>
        </authorList>
    </citation>
    <scope>NUCLEOTIDE SEQUENCE [LARGE SCALE GENOMIC DNA]</scope>
    <source>
        <strain evidence="4">JCM 16904</strain>
    </source>
</reference>
<sequence>MSTTVNVTPTARTVEIDGVATSVIDTGEPPSGASAPPLLLLHGSGPGVTALANWRQIIPVLSASRRVIAPDQLGFGGTATGEPRTYGRGAWTGHALALLDQLGVDRADVIGNSMGGAIALSLAAARPSLLRRIVLMGSMGVAMPLPEGLDGVWRYEPSIEESRRVIGLFAYNRELITDDLVQMRYEASTRPSVRDSWAAMFPPPRQRWVDDLALSGAELNAITQPVLLVHGRDDKVVPWSSSAALLDLLPDARMHILAGCGHWTMIERTADFLAVVEPFLTGEATTASGNAAR</sequence>
<evidence type="ECO:0000313" key="4">
    <source>
        <dbReference type="Proteomes" id="UP001500902"/>
    </source>
</evidence>
<organism evidence="3 4">
    <name type="scientific">Nonomuraea antimicrobica</name>
    <dbReference type="NCBI Taxonomy" id="561173"/>
    <lineage>
        <taxon>Bacteria</taxon>
        <taxon>Bacillati</taxon>
        <taxon>Actinomycetota</taxon>
        <taxon>Actinomycetes</taxon>
        <taxon>Streptosporangiales</taxon>
        <taxon>Streptosporangiaceae</taxon>
        <taxon>Nonomuraea</taxon>
    </lineage>
</organism>
<feature type="domain" description="AB hydrolase-1" evidence="2">
    <location>
        <begin position="36"/>
        <end position="268"/>
    </location>
</feature>
<evidence type="ECO:0000313" key="3">
    <source>
        <dbReference type="EMBL" id="GAA3654283.1"/>
    </source>
</evidence>
<dbReference type="PANTHER" id="PTHR43798:SF31">
    <property type="entry name" value="AB HYDROLASE SUPERFAMILY PROTEIN YCLE"/>
    <property type="match status" value="1"/>
</dbReference>
<dbReference type="GO" id="GO:0016787">
    <property type="term" value="F:hydrolase activity"/>
    <property type="evidence" value="ECO:0007669"/>
    <property type="project" value="UniProtKB-KW"/>
</dbReference>
<accession>A0ABP7BBF4</accession>
<proteinExistence type="predicted"/>
<dbReference type="Proteomes" id="UP001500902">
    <property type="component" value="Unassembled WGS sequence"/>
</dbReference>
<dbReference type="Pfam" id="PF00561">
    <property type="entry name" value="Abhydrolase_1"/>
    <property type="match status" value="1"/>
</dbReference>
<name>A0ABP7BBF4_9ACTN</name>
<dbReference type="RefSeq" id="WP_344874654.1">
    <property type="nucleotide sequence ID" value="NZ_BAAAZP010000027.1"/>
</dbReference>
<gene>
    <name evidence="3" type="ORF">GCM10022224_016520</name>
</gene>
<comment type="caution">
    <text evidence="3">The sequence shown here is derived from an EMBL/GenBank/DDBJ whole genome shotgun (WGS) entry which is preliminary data.</text>
</comment>
<dbReference type="PANTHER" id="PTHR43798">
    <property type="entry name" value="MONOACYLGLYCEROL LIPASE"/>
    <property type="match status" value="1"/>
</dbReference>
<dbReference type="InterPro" id="IPR050266">
    <property type="entry name" value="AB_hydrolase_sf"/>
</dbReference>
<dbReference type="InterPro" id="IPR000073">
    <property type="entry name" value="AB_hydrolase_1"/>
</dbReference>
<keyword evidence="1 3" id="KW-0378">Hydrolase</keyword>
<evidence type="ECO:0000256" key="1">
    <source>
        <dbReference type="ARBA" id="ARBA00022801"/>
    </source>
</evidence>
<evidence type="ECO:0000259" key="2">
    <source>
        <dbReference type="Pfam" id="PF00561"/>
    </source>
</evidence>